<dbReference type="PANTHER" id="PTHR35798">
    <property type="entry name" value="CELL DIVISION PROTEIN SEPF"/>
    <property type="match status" value="1"/>
</dbReference>
<protein>
    <recommendedName>
        <fullName evidence="8">Cell division protein SepF</fullName>
    </recommendedName>
</protein>
<accession>A0AA36Y6R0</accession>
<dbReference type="InterPro" id="IPR023052">
    <property type="entry name" value="Cell_div_SepF"/>
</dbReference>
<dbReference type="PANTHER" id="PTHR35798:SF1">
    <property type="entry name" value="CELL DIVISION PROTEIN SEPF"/>
    <property type="match status" value="1"/>
</dbReference>
<name>A0AA36Y6R0_9FIRM</name>
<evidence type="ECO:0000256" key="4">
    <source>
        <dbReference type="ARBA" id="ARBA00044936"/>
    </source>
</evidence>
<proteinExistence type="predicted"/>
<sequence length="188" mass="20614">MSAIDWFKRVILGTDPDDGGLGGPDNFGGEDDDEKINVFGGTKQFYTEDDDYPYAENYASASSKKSGNEAGTTKSQSRKMQSGNITPVTGRSNLNISLMTPKRFEDDEMHKAIQMLRDEGRTIILNLENCEEEQSFVSFAIGLAGGVNGHIDNVSQSIYILVPKNVELSGDFEDVESQVAQMPRSKSV</sequence>
<dbReference type="GeneID" id="86940104"/>
<feature type="region of interest" description="Disordered" evidence="5">
    <location>
        <begin position="12"/>
        <end position="34"/>
    </location>
</feature>
<dbReference type="RefSeq" id="WP_009532146.1">
    <property type="nucleotide sequence ID" value="NZ_CAJPPX010000015.1"/>
</dbReference>
<keyword evidence="7" id="KW-1185">Reference proteome</keyword>
<dbReference type="Gene3D" id="3.30.110.150">
    <property type="entry name" value="SepF-like protein"/>
    <property type="match status" value="1"/>
</dbReference>
<dbReference type="GO" id="GO:0000917">
    <property type="term" value="P:division septum assembly"/>
    <property type="evidence" value="ECO:0007669"/>
    <property type="project" value="UniProtKB-KW"/>
</dbReference>
<dbReference type="InterPro" id="IPR007561">
    <property type="entry name" value="Cell_div_SepF/SepF-rel"/>
</dbReference>
<evidence type="ECO:0000256" key="2">
    <source>
        <dbReference type="ARBA" id="ARBA00023210"/>
    </source>
</evidence>
<gene>
    <name evidence="6" type="ORF">HMPREF9623_00311</name>
</gene>
<reference evidence="6 7" key="1">
    <citation type="submission" date="2011-10" db="EMBL/GenBank/DDBJ databases">
        <title>The Genome Sequence of Lachnospiraceae bacterium ACC2.</title>
        <authorList>
            <consortium name="The Broad Institute Genome Sequencing Platform"/>
            <person name="Earl A."/>
            <person name="Ward D."/>
            <person name="Feldgarden M."/>
            <person name="Gevers D."/>
            <person name="Sizova M."/>
            <person name="Hazen A."/>
            <person name="Epstein S."/>
            <person name="Young S.K."/>
            <person name="Zeng Q."/>
            <person name="Gargeya S."/>
            <person name="Fitzgerald M."/>
            <person name="Haas B."/>
            <person name="Abouelleil A."/>
            <person name="Alvarado L."/>
            <person name="Arachchi H.M."/>
            <person name="Berlin A."/>
            <person name="Brown A."/>
            <person name="Chapman S.B."/>
            <person name="Chen Z."/>
            <person name="Dunbar C."/>
            <person name="Freedman E."/>
            <person name="Gearin G."/>
            <person name="Goldberg J."/>
            <person name="Griggs A."/>
            <person name="Gujja S."/>
            <person name="Heiman D."/>
            <person name="Howarth C."/>
            <person name="Larson L."/>
            <person name="Lui A."/>
            <person name="MacDonald P.J.P."/>
            <person name="Montmayeur A."/>
            <person name="Murphy C."/>
            <person name="Neiman D."/>
            <person name="Pearson M."/>
            <person name="Priest M."/>
            <person name="Roberts A."/>
            <person name="Saif S."/>
            <person name="Shea T."/>
            <person name="Shenoy N."/>
            <person name="Sisk P."/>
            <person name="Stolte C."/>
            <person name="Sykes S."/>
            <person name="Wortman J."/>
            <person name="Nusbaum C."/>
            <person name="Birren B."/>
        </authorList>
    </citation>
    <scope>NUCLEOTIDE SEQUENCE [LARGE SCALE GENOMIC DNA]</scope>
    <source>
        <strain evidence="6 7">ACC2</strain>
    </source>
</reference>
<dbReference type="AlphaFoldDB" id="A0AA36Y6R0"/>
<keyword evidence="3" id="KW-0131">Cell cycle</keyword>
<comment type="function">
    <text evidence="4">Cell division protein that is part of the divisome complex and is recruited early to the Z-ring. Probably stimulates Z-ring formation, perhaps through the cross-linking of FtsZ protofilaments. Its function overlaps with FtsA.</text>
</comment>
<evidence type="ECO:0008006" key="8">
    <source>
        <dbReference type="Google" id="ProtNLM"/>
    </source>
</evidence>
<evidence type="ECO:0000256" key="1">
    <source>
        <dbReference type="ARBA" id="ARBA00022618"/>
    </source>
</evidence>
<comment type="caution">
    <text evidence="6">The sequence shown here is derived from an EMBL/GenBank/DDBJ whole genome shotgun (WGS) entry which is preliminary data.</text>
</comment>
<dbReference type="EMBL" id="AGEL01000003">
    <property type="protein sequence ID" value="EHO18127.1"/>
    <property type="molecule type" value="Genomic_DNA"/>
</dbReference>
<evidence type="ECO:0000313" key="7">
    <source>
        <dbReference type="Proteomes" id="UP000018466"/>
    </source>
</evidence>
<evidence type="ECO:0000256" key="3">
    <source>
        <dbReference type="ARBA" id="ARBA00023306"/>
    </source>
</evidence>
<feature type="compositionally biased region" description="Polar residues" evidence="5">
    <location>
        <begin position="59"/>
        <end position="92"/>
    </location>
</feature>
<dbReference type="Pfam" id="PF04472">
    <property type="entry name" value="SepF"/>
    <property type="match status" value="1"/>
</dbReference>
<feature type="region of interest" description="Disordered" evidence="5">
    <location>
        <begin position="56"/>
        <end position="92"/>
    </location>
</feature>
<keyword evidence="2" id="KW-0717">Septation</keyword>
<organism evidence="6 7">
    <name type="scientific">Stomatobaculum longum</name>
    <dbReference type="NCBI Taxonomy" id="796942"/>
    <lineage>
        <taxon>Bacteria</taxon>
        <taxon>Bacillati</taxon>
        <taxon>Bacillota</taxon>
        <taxon>Clostridia</taxon>
        <taxon>Lachnospirales</taxon>
        <taxon>Lachnospiraceae</taxon>
        <taxon>Stomatobaculum</taxon>
    </lineage>
</organism>
<keyword evidence="1" id="KW-0132">Cell division</keyword>
<evidence type="ECO:0000313" key="6">
    <source>
        <dbReference type="EMBL" id="EHO18127.1"/>
    </source>
</evidence>
<evidence type="ECO:0000256" key="5">
    <source>
        <dbReference type="SAM" id="MobiDB-lite"/>
    </source>
</evidence>
<dbReference type="InterPro" id="IPR038594">
    <property type="entry name" value="SepF-like_sf"/>
</dbReference>
<dbReference type="Proteomes" id="UP000018466">
    <property type="component" value="Unassembled WGS sequence"/>
</dbReference>